<keyword evidence="4" id="KW-1185">Reference proteome</keyword>
<evidence type="ECO:0000259" key="2">
    <source>
        <dbReference type="PROSITE" id="PS51145"/>
    </source>
</evidence>
<dbReference type="SMART" id="SM00181">
    <property type="entry name" value="EGF"/>
    <property type="match status" value="1"/>
</dbReference>
<dbReference type="InterPro" id="IPR050778">
    <property type="entry name" value="Cueball_EGF_LRP_Nidogen"/>
</dbReference>
<dbReference type="Gene3D" id="2.60.220.30">
    <property type="match status" value="1"/>
</dbReference>
<dbReference type="EMBL" id="LSMT01000413">
    <property type="protein sequence ID" value="PFX18399.1"/>
    <property type="molecule type" value="Genomic_DNA"/>
</dbReference>
<dbReference type="Pfam" id="PF00791">
    <property type="entry name" value="ZU5"/>
    <property type="match status" value="1"/>
</dbReference>
<dbReference type="Proteomes" id="UP000225706">
    <property type="component" value="Unassembled WGS sequence"/>
</dbReference>
<proteinExistence type="predicted"/>
<dbReference type="SUPFAM" id="SSF57196">
    <property type="entry name" value="EGF/Laminin"/>
    <property type="match status" value="1"/>
</dbReference>
<name>A0A2B4RNN8_STYPI</name>
<dbReference type="GO" id="GO:0017147">
    <property type="term" value="F:Wnt-protein binding"/>
    <property type="evidence" value="ECO:0007669"/>
    <property type="project" value="TreeGrafter"/>
</dbReference>
<feature type="region of interest" description="Disordered" evidence="1">
    <location>
        <begin position="95"/>
        <end position="141"/>
    </location>
</feature>
<dbReference type="PROSITE" id="PS51145">
    <property type="entry name" value="ZU5"/>
    <property type="match status" value="1"/>
</dbReference>
<dbReference type="PANTHER" id="PTHR46513">
    <property type="entry name" value="VITELLOGENIN RECEPTOR-LIKE PROTEIN-RELATED-RELATED"/>
    <property type="match status" value="1"/>
</dbReference>
<comment type="caution">
    <text evidence="3">The sequence shown here is derived from an EMBL/GenBank/DDBJ whole genome shotgun (WGS) entry which is preliminary data.</text>
</comment>
<dbReference type="GO" id="GO:0060070">
    <property type="term" value="P:canonical Wnt signaling pathway"/>
    <property type="evidence" value="ECO:0007669"/>
    <property type="project" value="TreeGrafter"/>
</dbReference>
<dbReference type="GO" id="GO:0005886">
    <property type="term" value="C:plasma membrane"/>
    <property type="evidence" value="ECO:0007669"/>
    <property type="project" value="TreeGrafter"/>
</dbReference>
<dbReference type="SMART" id="SM00218">
    <property type="entry name" value="ZU5"/>
    <property type="match status" value="1"/>
</dbReference>
<reference evidence="4" key="1">
    <citation type="journal article" date="2017" name="bioRxiv">
        <title>Comparative analysis of the genomes of Stylophora pistillata and Acropora digitifera provides evidence for extensive differences between species of corals.</title>
        <authorList>
            <person name="Voolstra C.R."/>
            <person name="Li Y."/>
            <person name="Liew Y.J."/>
            <person name="Baumgarten S."/>
            <person name="Zoccola D."/>
            <person name="Flot J.-F."/>
            <person name="Tambutte S."/>
            <person name="Allemand D."/>
            <person name="Aranda M."/>
        </authorList>
    </citation>
    <scope>NUCLEOTIDE SEQUENCE [LARGE SCALE GENOMIC DNA]</scope>
</reference>
<dbReference type="AlphaFoldDB" id="A0A2B4RNN8"/>
<evidence type="ECO:0000256" key="1">
    <source>
        <dbReference type="SAM" id="MobiDB-lite"/>
    </source>
</evidence>
<dbReference type="InterPro" id="IPR000906">
    <property type="entry name" value="ZU5_dom"/>
</dbReference>
<evidence type="ECO:0000313" key="3">
    <source>
        <dbReference type="EMBL" id="PFX18399.1"/>
    </source>
</evidence>
<dbReference type="Pfam" id="PF14670">
    <property type="entry name" value="FXa_inhibition"/>
    <property type="match status" value="1"/>
</dbReference>
<feature type="domain" description="ZU5" evidence="2">
    <location>
        <begin position="201"/>
        <end position="322"/>
    </location>
</feature>
<organism evidence="3 4">
    <name type="scientific">Stylophora pistillata</name>
    <name type="common">Smooth cauliflower coral</name>
    <dbReference type="NCBI Taxonomy" id="50429"/>
    <lineage>
        <taxon>Eukaryota</taxon>
        <taxon>Metazoa</taxon>
        <taxon>Cnidaria</taxon>
        <taxon>Anthozoa</taxon>
        <taxon>Hexacorallia</taxon>
        <taxon>Scleractinia</taxon>
        <taxon>Astrocoeniina</taxon>
        <taxon>Pocilloporidae</taxon>
        <taxon>Stylophora</taxon>
    </lineage>
</organism>
<dbReference type="InterPro" id="IPR000742">
    <property type="entry name" value="EGF"/>
</dbReference>
<evidence type="ECO:0000313" key="4">
    <source>
        <dbReference type="Proteomes" id="UP000225706"/>
    </source>
</evidence>
<protein>
    <submittedName>
        <fullName evidence="3">Low-density lipoprotein receptor-related protein 6</fullName>
    </submittedName>
</protein>
<dbReference type="Gene3D" id="2.10.25.10">
    <property type="entry name" value="Laminin"/>
    <property type="match status" value="1"/>
</dbReference>
<dbReference type="OrthoDB" id="10066840at2759"/>
<keyword evidence="3" id="KW-0449">Lipoprotein</keyword>
<keyword evidence="3" id="KW-0675">Receptor</keyword>
<accession>A0A2B4RNN8</accession>
<sequence length="322" mass="35180">MGVVVYDGFRQPPASSPCSLSNGGCSHFCVPKNSTYECVCPTGLAVKQNGKTCEESKFFLSYSELSITIPLLVREPATDPGDPLQLAPIAHRQFDGAAGSSRSSAPEEGDWGNFDEKSKTPSDSVDTCKSPSSGESSSAFPQLVDDDHLVTKKIGLYSNRKVGRSVKVTNLQEDQVDLNDRKEGDCLTNRFPTLPVLNRITQVEGYFSSSGGELSAAPDSDVKIVIGNGVIGDSQLVFYGVVDDETELLRHIPVGPEETLISPVIECGPHDIRISEPLEIIIPHCLYMDKKVKKNMEKWISVYRTNPGPIKWEKIPCESEKK</sequence>
<gene>
    <name evidence="3" type="primary">Lrp6</name>
    <name evidence="3" type="ORF">AWC38_SpisGene17245</name>
</gene>
<dbReference type="PANTHER" id="PTHR46513:SF13">
    <property type="entry name" value="EGF-LIKE DOMAIN-CONTAINING PROTEIN"/>
    <property type="match status" value="1"/>
</dbReference>
<dbReference type="GO" id="GO:0042813">
    <property type="term" value="F:Wnt receptor activity"/>
    <property type="evidence" value="ECO:0007669"/>
    <property type="project" value="TreeGrafter"/>
</dbReference>